<keyword evidence="3" id="KW-1185">Reference proteome</keyword>
<dbReference type="RefSeq" id="WP_073094266.1">
    <property type="nucleotide sequence ID" value="NZ_FRCY01000005.1"/>
</dbReference>
<protein>
    <submittedName>
        <fullName evidence="2">Uncharacterized protein</fullName>
    </submittedName>
</protein>
<evidence type="ECO:0000313" key="2">
    <source>
        <dbReference type="EMBL" id="SHM97432.1"/>
    </source>
</evidence>
<reference evidence="2 3" key="1">
    <citation type="submission" date="2016-11" db="EMBL/GenBank/DDBJ databases">
        <authorList>
            <person name="Jaros S."/>
            <person name="Januszkiewicz K."/>
            <person name="Wedrychowicz H."/>
        </authorList>
    </citation>
    <scope>NUCLEOTIDE SEQUENCE [LARGE SCALE GENOMIC DNA]</scope>
    <source>
        <strain evidence="2 3">CGMCC 1.6102</strain>
    </source>
</reference>
<organism evidence="2 3">
    <name type="scientific">Cyclobacterium lianum</name>
    <dbReference type="NCBI Taxonomy" id="388280"/>
    <lineage>
        <taxon>Bacteria</taxon>
        <taxon>Pseudomonadati</taxon>
        <taxon>Bacteroidota</taxon>
        <taxon>Cytophagia</taxon>
        <taxon>Cytophagales</taxon>
        <taxon>Cyclobacteriaceae</taxon>
        <taxon>Cyclobacterium</taxon>
    </lineage>
</organism>
<evidence type="ECO:0000313" key="3">
    <source>
        <dbReference type="Proteomes" id="UP000184513"/>
    </source>
</evidence>
<dbReference type="Proteomes" id="UP000184513">
    <property type="component" value="Unassembled WGS sequence"/>
</dbReference>
<proteinExistence type="predicted"/>
<gene>
    <name evidence="2" type="ORF">SAMN04488057_1055</name>
</gene>
<dbReference type="AlphaFoldDB" id="A0A1M7N1J5"/>
<sequence length="667" mass="73913">MEAYNININLNADDYVTVIVPTQQDLGFWPIIENTPLIIESVDEFSTALRKGRETLILNHSLRNGIFKYFPSNAGLIIDNGIVFQSEDGGFWVRQFSGKVELIWFGVISGNDNNNKDTNFEAIKQWWNAGIRYGKALYVNTGTYITKMFGDDVSGFNNLGTCWIVGEQEKSEFKLAAGENTRLFSNQGQFSAGIKGIRFNGNNPPLSWGAGDQLNPNTPELVYLTGYGNTYDNITATFSGGKGFVFGSQMLDFRRIKAYYNVGWGIETIQVYNADFYSPWIEANGDGGLLIRGAADGTNSRLIAYSHPSIRIYGAYGEKSVPSIELRGVCNVEVFGGTQPATPGISNPTTVKITSDPTSVSGRQYSHSNVIHWTGINHGLEIEAGCIGNTVFLTTGEHFVQNSPEFRNRFIDNDGRNIIKRITKVGQQLPVGYNANAINYLTATNNPANALNITNSSTATKVKGSIFNPALAHVSGQNMDCHLEVDVDETTNTRVDVYGSYNTIPASSKLYVQYIFNIPAYIFTEFQIRDRANNVYYDFISKTWTNSGWKNYILAPSGELEYCEVEIENDSATNRKIEVQIQLRNGLGVNKKAKLYYVGLSDTKNAGITHHKNNYVIGYGFEQAFFTSSLRPPADEIPTGTRIFNTTTNKDNISDGTNWRDSAGNLA</sequence>
<name>A0A1M7N1J5_9BACT</name>
<dbReference type="STRING" id="388280.SAMN04488057_1055"/>
<accession>A0A1M7N1J5</accession>
<dbReference type="EMBL" id="FRCY01000005">
    <property type="protein sequence ID" value="SHM97432.1"/>
    <property type="molecule type" value="Genomic_DNA"/>
</dbReference>
<feature type="compositionally biased region" description="Polar residues" evidence="1">
    <location>
        <begin position="648"/>
        <end position="660"/>
    </location>
</feature>
<feature type="region of interest" description="Disordered" evidence="1">
    <location>
        <begin position="648"/>
        <end position="667"/>
    </location>
</feature>
<evidence type="ECO:0000256" key="1">
    <source>
        <dbReference type="SAM" id="MobiDB-lite"/>
    </source>
</evidence>